<evidence type="ECO:0000256" key="2">
    <source>
        <dbReference type="ARBA" id="ARBA00006484"/>
    </source>
</evidence>
<dbReference type="GO" id="GO:0008667">
    <property type="term" value="F:2,3-dihydro-2,3-dihydroxybenzoate dehydrogenase activity"/>
    <property type="evidence" value="ECO:0007669"/>
    <property type="project" value="InterPro"/>
</dbReference>
<keyword evidence="5" id="KW-0576">Peroxisome</keyword>
<evidence type="ECO:0000256" key="5">
    <source>
        <dbReference type="ARBA" id="ARBA00023140"/>
    </source>
</evidence>
<comment type="subcellular location">
    <subcellularLocation>
        <location evidence="1">Peroxisome</location>
    </subcellularLocation>
</comment>
<dbReference type="InterPro" id="IPR003560">
    <property type="entry name" value="DHB_DH"/>
</dbReference>
<dbReference type="EMBL" id="JOKH01000002">
    <property type="protein sequence ID" value="KEQ18454.1"/>
    <property type="molecule type" value="Genomic_DNA"/>
</dbReference>
<reference evidence="6 7" key="1">
    <citation type="submission" date="2014-06" db="EMBL/GenBank/DDBJ databases">
        <title>Whole Genome Sequences of Three Symbiotic Endozoicomonas Bacteria.</title>
        <authorList>
            <person name="Neave M.J."/>
            <person name="Apprill A."/>
            <person name="Voolstra C.R."/>
        </authorList>
    </citation>
    <scope>NUCLEOTIDE SEQUENCE [LARGE SCALE GENOMIC DNA]</scope>
    <source>
        <strain evidence="6 7">DSM 25634</strain>
    </source>
</reference>
<keyword evidence="4" id="KW-0560">Oxidoreductase</keyword>
<dbReference type="PROSITE" id="PS00061">
    <property type="entry name" value="ADH_SHORT"/>
    <property type="match status" value="1"/>
</dbReference>
<evidence type="ECO:0000256" key="3">
    <source>
        <dbReference type="ARBA" id="ARBA00022857"/>
    </source>
</evidence>
<dbReference type="InterPro" id="IPR020904">
    <property type="entry name" value="Sc_DH/Rdtase_CS"/>
</dbReference>
<dbReference type="SUPFAM" id="SSF51735">
    <property type="entry name" value="NAD(P)-binding Rossmann-fold domains"/>
    <property type="match status" value="1"/>
</dbReference>
<sequence>MSGGSRGIGLAIARRFAQAGANIAICSKTAEPHPKLPGTIHETAEQVIALGGKALPIVMDVRDEKAVQAAVAETVSVFGGIDICINNAAAFWMEHSMATATKRHDLLFDINERGAFLVTQACYPHLKKSDNPHILSLAPPLDLKPVWFKYTSPYSVSKFAVSLYSLGWASEFKEDRIAVNTLWPRVGIDSPAAIVHGGDALRSEFRKPEIMADAAFAITTKPSDTFTGNFCIDDTLLYEEGVRDLEQYSMVPGNALVPDYFVPESIPAPPGVKLSTPRLYDFYEDDE</sequence>
<gene>
    <name evidence="6" type="ORF">GZ78_13270</name>
</gene>
<dbReference type="eggNOG" id="COG1028">
    <property type="taxonomic scope" value="Bacteria"/>
</dbReference>
<accession>A0A081NJ31</accession>
<organism evidence="6 7">
    <name type="scientific">Endozoicomonas numazuensis</name>
    <dbReference type="NCBI Taxonomy" id="1137799"/>
    <lineage>
        <taxon>Bacteria</taxon>
        <taxon>Pseudomonadati</taxon>
        <taxon>Pseudomonadota</taxon>
        <taxon>Gammaproteobacteria</taxon>
        <taxon>Oceanospirillales</taxon>
        <taxon>Endozoicomonadaceae</taxon>
        <taxon>Endozoicomonas</taxon>
    </lineage>
</organism>
<dbReference type="InterPro" id="IPR051935">
    <property type="entry name" value="HSDL2"/>
</dbReference>
<dbReference type="GO" id="GO:0019290">
    <property type="term" value="P:siderophore biosynthetic process"/>
    <property type="evidence" value="ECO:0007669"/>
    <property type="project" value="InterPro"/>
</dbReference>
<evidence type="ECO:0000313" key="6">
    <source>
        <dbReference type="EMBL" id="KEQ18454.1"/>
    </source>
</evidence>
<dbReference type="FunFam" id="3.40.50.720:FF:000301">
    <property type="entry name" value="Hydroxysteroid dehydrogenase like 2"/>
    <property type="match status" value="1"/>
</dbReference>
<keyword evidence="3" id="KW-0521">NADP</keyword>
<protein>
    <submittedName>
        <fullName evidence="6">Short-chain dehydrogenase</fullName>
    </submittedName>
</protein>
<comment type="similarity">
    <text evidence="2">Belongs to the short-chain dehydrogenases/reductases (SDR) family.</text>
</comment>
<comment type="caution">
    <text evidence="6">The sequence shown here is derived from an EMBL/GenBank/DDBJ whole genome shotgun (WGS) entry which is preliminary data.</text>
</comment>
<dbReference type="STRING" id="1137799.GZ78_13270"/>
<keyword evidence="7" id="KW-1185">Reference proteome</keyword>
<proteinExistence type="inferred from homology"/>
<dbReference type="PANTHER" id="PTHR42808:SF3">
    <property type="entry name" value="HYDROXYSTEROID DEHYDROGENASE-LIKE PROTEIN 2"/>
    <property type="match status" value="1"/>
</dbReference>
<evidence type="ECO:0000256" key="1">
    <source>
        <dbReference type="ARBA" id="ARBA00004275"/>
    </source>
</evidence>
<dbReference type="InterPro" id="IPR036291">
    <property type="entry name" value="NAD(P)-bd_dom_sf"/>
</dbReference>
<dbReference type="InterPro" id="IPR002347">
    <property type="entry name" value="SDR_fam"/>
</dbReference>
<dbReference type="NCBIfam" id="NF006133">
    <property type="entry name" value="PRK08278.1"/>
    <property type="match status" value="1"/>
</dbReference>
<evidence type="ECO:0000313" key="7">
    <source>
        <dbReference type="Proteomes" id="UP000028073"/>
    </source>
</evidence>
<dbReference type="Pfam" id="PF00106">
    <property type="entry name" value="adh_short"/>
    <property type="match status" value="1"/>
</dbReference>
<evidence type="ECO:0000256" key="4">
    <source>
        <dbReference type="ARBA" id="ARBA00023002"/>
    </source>
</evidence>
<dbReference type="Gene3D" id="3.40.50.720">
    <property type="entry name" value="NAD(P)-binding Rossmann-like Domain"/>
    <property type="match status" value="1"/>
</dbReference>
<dbReference type="PRINTS" id="PR01397">
    <property type="entry name" value="DHBDHDRGNASE"/>
</dbReference>
<dbReference type="AlphaFoldDB" id="A0A081NJ31"/>
<name>A0A081NJ31_9GAMM</name>
<dbReference type="PANTHER" id="PTHR42808">
    <property type="entry name" value="HYDROXYSTEROID DEHYDROGENASE-LIKE PROTEIN 2"/>
    <property type="match status" value="1"/>
</dbReference>
<dbReference type="Proteomes" id="UP000028073">
    <property type="component" value="Unassembled WGS sequence"/>
</dbReference>